<comment type="caution">
    <text evidence="2">The sequence shown here is derived from an EMBL/GenBank/DDBJ whole genome shotgun (WGS) entry which is preliminary data.</text>
</comment>
<name>A0ABP9FJ74_9GAMM</name>
<dbReference type="Proteomes" id="UP001499988">
    <property type="component" value="Unassembled WGS sequence"/>
</dbReference>
<dbReference type="Gene3D" id="3.40.33.10">
    <property type="entry name" value="CAP"/>
    <property type="match status" value="1"/>
</dbReference>
<feature type="domain" description="SCP" evidence="1">
    <location>
        <begin position="58"/>
        <end position="170"/>
    </location>
</feature>
<dbReference type="InterPro" id="IPR035940">
    <property type="entry name" value="CAP_sf"/>
</dbReference>
<evidence type="ECO:0000259" key="1">
    <source>
        <dbReference type="Pfam" id="PF00188"/>
    </source>
</evidence>
<dbReference type="Pfam" id="PF00188">
    <property type="entry name" value="CAP"/>
    <property type="match status" value="1"/>
</dbReference>
<gene>
    <name evidence="2" type="ORF">GCM10023333_42510</name>
</gene>
<evidence type="ECO:0000313" key="3">
    <source>
        <dbReference type="Proteomes" id="UP001499988"/>
    </source>
</evidence>
<organism evidence="2 3">
    <name type="scientific">Ferrimonas pelagia</name>
    <dbReference type="NCBI Taxonomy" id="1177826"/>
    <lineage>
        <taxon>Bacteria</taxon>
        <taxon>Pseudomonadati</taxon>
        <taxon>Pseudomonadota</taxon>
        <taxon>Gammaproteobacteria</taxon>
        <taxon>Alteromonadales</taxon>
        <taxon>Ferrimonadaceae</taxon>
        <taxon>Ferrimonas</taxon>
    </lineage>
</organism>
<protein>
    <recommendedName>
        <fullName evidence="1">SCP domain-containing protein</fullName>
    </recommendedName>
</protein>
<dbReference type="InterPro" id="IPR014044">
    <property type="entry name" value="CAP_dom"/>
</dbReference>
<dbReference type="EMBL" id="BAABJZ010000107">
    <property type="protein sequence ID" value="GAA4903695.1"/>
    <property type="molecule type" value="Genomic_DNA"/>
</dbReference>
<accession>A0ABP9FJ74</accession>
<keyword evidence="3" id="KW-1185">Reference proteome</keyword>
<sequence length="191" mass="20902">MVWLRVIAVTWMVFVSASIEAATGREAGAIPLECGLHAKARELAALIIRDPEQLHVRLRCDGVLAKVAQEKAQAMAERGHVSHIGGGGANSRVLSAGYPLDKRYGSGMANQVEAVAGGFNSAQRVWNALKDSPRHRAHLLGEKPLYRMQDEIGVGYVYDVETPHDSYWVVYIARKEDGSDEPLVLISKNDL</sequence>
<evidence type="ECO:0000313" key="2">
    <source>
        <dbReference type="EMBL" id="GAA4903695.1"/>
    </source>
</evidence>
<dbReference type="CDD" id="cd05379">
    <property type="entry name" value="CAP_bacterial"/>
    <property type="match status" value="1"/>
</dbReference>
<reference evidence="3" key="1">
    <citation type="journal article" date="2019" name="Int. J. Syst. Evol. Microbiol.">
        <title>The Global Catalogue of Microorganisms (GCM) 10K type strain sequencing project: providing services to taxonomists for standard genome sequencing and annotation.</title>
        <authorList>
            <consortium name="The Broad Institute Genomics Platform"/>
            <consortium name="The Broad Institute Genome Sequencing Center for Infectious Disease"/>
            <person name="Wu L."/>
            <person name="Ma J."/>
        </authorList>
    </citation>
    <scope>NUCLEOTIDE SEQUENCE [LARGE SCALE GENOMIC DNA]</scope>
    <source>
        <strain evidence="3">JCM 18401</strain>
    </source>
</reference>
<proteinExistence type="predicted"/>